<name>A0ABU6ZFZ3_9FABA</name>
<proteinExistence type="predicted"/>
<dbReference type="EMBL" id="JASCZI010272188">
    <property type="protein sequence ID" value="MED6220888.1"/>
    <property type="molecule type" value="Genomic_DNA"/>
</dbReference>
<reference evidence="2 3" key="1">
    <citation type="journal article" date="2023" name="Plants (Basel)">
        <title>Bridging the Gap: Combining Genomics and Transcriptomics Approaches to Understand Stylosanthes scabra, an Orphan Legume from the Brazilian Caatinga.</title>
        <authorList>
            <person name="Ferreira-Neto J.R.C."/>
            <person name="da Silva M.D."/>
            <person name="Binneck E."/>
            <person name="de Melo N.F."/>
            <person name="da Silva R.H."/>
            <person name="de Melo A.L.T.M."/>
            <person name="Pandolfi V."/>
            <person name="Bustamante F.O."/>
            <person name="Brasileiro-Vidal A.C."/>
            <person name="Benko-Iseppon A.M."/>
        </authorList>
    </citation>
    <scope>NUCLEOTIDE SEQUENCE [LARGE SCALE GENOMIC DNA]</scope>
    <source>
        <tissue evidence="2">Leaves</tissue>
    </source>
</reference>
<dbReference type="PANTHER" id="PTHR46328">
    <property type="entry name" value="FAR-RED IMPAIRED RESPONSIVE (FAR1) FAMILY PROTEIN-RELATED"/>
    <property type="match status" value="1"/>
</dbReference>
<evidence type="ECO:0000313" key="3">
    <source>
        <dbReference type="Proteomes" id="UP001341840"/>
    </source>
</evidence>
<feature type="domain" description="FAR1" evidence="1">
    <location>
        <begin position="51"/>
        <end position="137"/>
    </location>
</feature>
<evidence type="ECO:0000313" key="2">
    <source>
        <dbReference type="EMBL" id="MED6220888.1"/>
    </source>
</evidence>
<evidence type="ECO:0000259" key="1">
    <source>
        <dbReference type="Pfam" id="PF03101"/>
    </source>
</evidence>
<comment type="caution">
    <text evidence="2">The sequence shown here is derived from an EMBL/GenBank/DDBJ whole genome shotgun (WGS) entry which is preliminary data.</text>
</comment>
<dbReference type="Pfam" id="PF03101">
    <property type="entry name" value="FAR1"/>
    <property type="match status" value="1"/>
</dbReference>
<gene>
    <name evidence="2" type="ORF">PIB30_049149</name>
</gene>
<protein>
    <recommendedName>
        <fullName evidence="1">FAR1 domain-containing protein</fullName>
    </recommendedName>
</protein>
<keyword evidence="3" id="KW-1185">Reference proteome</keyword>
<organism evidence="2 3">
    <name type="scientific">Stylosanthes scabra</name>
    <dbReference type="NCBI Taxonomy" id="79078"/>
    <lineage>
        <taxon>Eukaryota</taxon>
        <taxon>Viridiplantae</taxon>
        <taxon>Streptophyta</taxon>
        <taxon>Embryophyta</taxon>
        <taxon>Tracheophyta</taxon>
        <taxon>Spermatophyta</taxon>
        <taxon>Magnoliopsida</taxon>
        <taxon>eudicotyledons</taxon>
        <taxon>Gunneridae</taxon>
        <taxon>Pentapetalae</taxon>
        <taxon>rosids</taxon>
        <taxon>fabids</taxon>
        <taxon>Fabales</taxon>
        <taxon>Fabaceae</taxon>
        <taxon>Papilionoideae</taxon>
        <taxon>50 kb inversion clade</taxon>
        <taxon>dalbergioids sensu lato</taxon>
        <taxon>Dalbergieae</taxon>
        <taxon>Pterocarpus clade</taxon>
        <taxon>Stylosanthes</taxon>
    </lineage>
</organism>
<dbReference type="InterPro" id="IPR004330">
    <property type="entry name" value="FAR1_DNA_bnd_dom"/>
</dbReference>
<sequence>MESFTSDRSVDLESDLSCESENTGQFLCDVDDEYVPKVGMLFESLEAARIFYRDYAKRANFSTKIRNTNKSKKSNEILNQLLSCNREGKRRSELVVSEKTNPIFAANCPARVYVHHLKIIGFWEISKMVLGHSHPCCPNQAELFPQYRELSMHVRRTIEIND</sequence>
<accession>A0ABU6ZFZ3</accession>
<dbReference type="PANTHER" id="PTHR46328:SF35">
    <property type="entry name" value="PROTEIN FAR1-RELATED SEQUENCE 5-LIKE"/>
    <property type="match status" value="1"/>
</dbReference>
<dbReference type="Proteomes" id="UP001341840">
    <property type="component" value="Unassembled WGS sequence"/>
</dbReference>